<comment type="caution">
    <text evidence="1">The sequence shown here is derived from an EMBL/GenBank/DDBJ whole genome shotgun (WGS) entry which is preliminary data.</text>
</comment>
<name>A0ACC1HAA0_9FUNG</name>
<reference evidence="1" key="1">
    <citation type="submission" date="2022-06" db="EMBL/GenBank/DDBJ databases">
        <title>Phylogenomic reconstructions and comparative analyses of Kickxellomycotina fungi.</title>
        <authorList>
            <person name="Reynolds N.K."/>
            <person name="Stajich J.E."/>
            <person name="Barry K."/>
            <person name="Grigoriev I.V."/>
            <person name="Crous P."/>
            <person name="Smith M.E."/>
        </authorList>
    </citation>
    <scope>NUCLEOTIDE SEQUENCE</scope>
    <source>
        <strain evidence="1">RSA 2271</strain>
    </source>
</reference>
<evidence type="ECO:0000313" key="2">
    <source>
        <dbReference type="Proteomes" id="UP001145114"/>
    </source>
</evidence>
<dbReference type="Proteomes" id="UP001145114">
    <property type="component" value="Unassembled WGS sequence"/>
</dbReference>
<dbReference type="EMBL" id="JAMZIH010006967">
    <property type="protein sequence ID" value="KAJ1673423.1"/>
    <property type="molecule type" value="Genomic_DNA"/>
</dbReference>
<feature type="non-terminal residue" evidence="1">
    <location>
        <position position="1"/>
    </location>
</feature>
<organism evidence="1 2">
    <name type="scientific">Spiromyces aspiralis</name>
    <dbReference type="NCBI Taxonomy" id="68401"/>
    <lineage>
        <taxon>Eukaryota</taxon>
        <taxon>Fungi</taxon>
        <taxon>Fungi incertae sedis</taxon>
        <taxon>Zoopagomycota</taxon>
        <taxon>Kickxellomycotina</taxon>
        <taxon>Kickxellomycetes</taxon>
        <taxon>Kickxellales</taxon>
        <taxon>Kickxellaceae</taxon>
        <taxon>Spiromyces</taxon>
    </lineage>
</organism>
<keyword evidence="2" id="KW-1185">Reference proteome</keyword>
<proteinExistence type="predicted"/>
<gene>
    <name evidence="1" type="ORF">EV182_005266</name>
</gene>
<sequence>TRRVPPSCDTLTRSPVTDDRVTHRPQPALFARQYLHRPIGPRPPRIPTTKGPECDSHGYICGPPRSCCSAPLGRQRN</sequence>
<evidence type="ECO:0000313" key="1">
    <source>
        <dbReference type="EMBL" id="KAJ1673423.1"/>
    </source>
</evidence>
<accession>A0ACC1HAA0</accession>
<protein>
    <submittedName>
        <fullName evidence="1">Uncharacterized protein</fullName>
    </submittedName>
</protein>